<sequence length="433" mass="48326">MTCLKRELALPSRVGAGGADFNAAEAMQPRAAPLIPREAKNGARVKLANVPPEGVYLPNNNRLAPHMRSPEYVQMSTAAAITLGVMPGKMHGCGCTRCLNLLLTYPEGCRANCAYCGLARHREGDRDYADRNFIRVDWPAVPMAEIIEKVHRDGENTPFHRMCISMITHPNSDADTITVLKQWTDKIDPSTVPVSILSNPTTMTRDDVKRLHELGADIFTVAIDGATPEIFDRTRGKGVQSPHSWETYWSRLQDARDIFGDQKFGAHIIIGMGETEHEALTLIQQLVDMGGHSHLFCFFPEKGSLMDHLPATPRDQWRRVQLARYLIDYRGVRVEHMRFDDEGRVIDFGIPMSEVNSIIDEGTAFRTSGCPGKFRTDISACDRPYGDSPPSNIASYPFHPKDADLRKIRHQLAMEKPGETYVPGEELETGDLS</sequence>
<dbReference type="InterPro" id="IPR006638">
    <property type="entry name" value="Elp3/MiaA/NifB-like_rSAM"/>
</dbReference>
<dbReference type="GO" id="GO:0051536">
    <property type="term" value="F:iron-sulfur cluster binding"/>
    <property type="evidence" value="ECO:0007669"/>
    <property type="project" value="UniProtKB-KW"/>
</dbReference>
<evidence type="ECO:0000259" key="6">
    <source>
        <dbReference type="PROSITE" id="PS51918"/>
    </source>
</evidence>
<evidence type="ECO:0000313" key="8">
    <source>
        <dbReference type="Proteomes" id="UP000002033"/>
    </source>
</evidence>
<dbReference type="PROSITE" id="PS51918">
    <property type="entry name" value="RADICAL_SAM"/>
    <property type="match status" value="1"/>
</dbReference>
<dbReference type="InterPro" id="IPR007197">
    <property type="entry name" value="rSAM"/>
</dbReference>
<keyword evidence="8" id="KW-1185">Reference proteome</keyword>
<protein>
    <submittedName>
        <fullName evidence="7">Radical SAM domain protein</fullName>
    </submittedName>
</protein>
<keyword evidence="5" id="KW-0411">Iron-sulfur</keyword>
<reference evidence="8" key="1">
    <citation type="journal article" date="2011" name="J. Bacteriol.">
        <title>Genome sequences of eight morphologically diverse alphaproteobacteria.</title>
        <authorList>
            <consortium name="US DOE Joint Genome Institute"/>
            <person name="Brown P.J."/>
            <person name="Kysela D.T."/>
            <person name="Buechlein A."/>
            <person name="Hemmerich C."/>
            <person name="Brun Y.V."/>
        </authorList>
    </citation>
    <scope>NUCLEOTIDE SEQUENCE [LARGE SCALE GENOMIC DNA]</scope>
    <source>
        <strain evidence="8">ATCC 51888 / DSM 1869 / NCIB 11706 / TK 0415</strain>
    </source>
</reference>
<dbReference type="CDD" id="cd01335">
    <property type="entry name" value="Radical_SAM"/>
    <property type="match status" value="1"/>
</dbReference>
<gene>
    <name evidence="7" type="ordered locus">Hden_0685</name>
</gene>
<proteinExistence type="predicted"/>
<dbReference type="STRING" id="582899.Hden_0685"/>
<dbReference type="EMBL" id="CP002083">
    <property type="protein sequence ID" value="ADJ22505.1"/>
    <property type="molecule type" value="Genomic_DNA"/>
</dbReference>
<dbReference type="SFLD" id="SFLDS00029">
    <property type="entry name" value="Radical_SAM"/>
    <property type="match status" value="1"/>
</dbReference>
<evidence type="ECO:0000256" key="4">
    <source>
        <dbReference type="ARBA" id="ARBA00023004"/>
    </source>
</evidence>
<evidence type="ECO:0000256" key="3">
    <source>
        <dbReference type="ARBA" id="ARBA00022723"/>
    </source>
</evidence>
<evidence type="ECO:0000256" key="1">
    <source>
        <dbReference type="ARBA" id="ARBA00001966"/>
    </source>
</evidence>
<name>D8JT20_HYPDA</name>
<dbReference type="AlphaFoldDB" id="D8JT20"/>
<dbReference type="OrthoDB" id="5495221at2"/>
<dbReference type="Pfam" id="PF04055">
    <property type="entry name" value="Radical_SAM"/>
    <property type="match status" value="1"/>
</dbReference>
<dbReference type="RefSeq" id="WP_013214722.1">
    <property type="nucleotide sequence ID" value="NC_014313.1"/>
</dbReference>
<keyword evidence="4" id="KW-0408">Iron</keyword>
<organism evidence="7 8">
    <name type="scientific">Hyphomicrobium denitrificans (strain ATCC 51888 / DSM 1869 / NCIMB 11706 / TK 0415)</name>
    <dbReference type="NCBI Taxonomy" id="582899"/>
    <lineage>
        <taxon>Bacteria</taxon>
        <taxon>Pseudomonadati</taxon>
        <taxon>Pseudomonadota</taxon>
        <taxon>Alphaproteobacteria</taxon>
        <taxon>Hyphomicrobiales</taxon>
        <taxon>Hyphomicrobiaceae</taxon>
        <taxon>Hyphomicrobium</taxon>
    </lineage>
</organism>
<dbReference type="eggNOG" id="COG2516">
    <property type="taxonomic scope" value="Bacteria"/>
</dbReference>
<comment type="cofactor">
    <cofactor evidence="1">
        <name>[4Fe-4S] cluster</name>
        <dbReference type="ChEBI" id="CHEBI:49883"/>
    </cofactor>
</comment>
<evidence type="ECO:0000313" key="7">
    <source>
        <dbReference type="EMBL" id="ADJ22505.1"/>
    </source>
</evidence>
<dbReference type="SFLD" id="SFLDG01098">
    <property type="entry name" value="Uncharacterised_Radical_SAM_Su"/>
    <property type="match status" value="1"/>
</dbReference>
<dbReference type="InterPro" id="IPR058240">
    <property type="entry name" value="rSAM_sf"/>
</dbReference>
<dbReference type="KEGG" id="hdn:Hden_0685"/>
<dbReference type="SUPFAM" id="SSF102114">
    <property type="entry name" value="Radical SAM enzymes"/>
    <property type="match status" value="1"/>
</dbReference>
<dbReference type="Proteomes" id="UP000002033">
    <property type="component" value="Chromosome"/>
</dbReference>
<evidence type="ECO:0000256" key="5">
    <source>
        <dbReference type="ARBA" id="ARBA00023014"/>
    </source>
</evidence>
<evidence type="ECO:0000256" key="2">
    <source>
        <dbReference type="ARBA" id="ARBA00022691"/>
    </source>
</evidence>
<dbReference type="HOGENOM" id="CLU_054041_0_0_5"/>
<dbReference type="InterPro" id="IPR013785">
    <property type="entry name" value="Aldolase_TIM"/>
</dbReference>
<keyword evidence="2" id="KW-0949">S-adenosyl-L-methionine</keyword>
<dbReference type="SMART" id="SM00729">
    <property type="entry name" value="Elp3"/>
    <property type="match status" value="1"/>
</dbReference>
<feature type="domain" description="Radical SAM core" evidence="6">
    <location>
        <begin position="91"/>
        <end position="330"/>
    </location>
</feature>
<accession>D8JT20</accession>
<dbReference type="GO" id="GO:0003824">
    <property type="term" value="F:catalytic activity"/>
    <property type="evidence" value="ECO:0007669"/>
    <property type="project" value="InterPro"/>
</dbReference>
<dbReference type="GO" id="GO:0046872">
    <property type="term" value="F:metal ion binding"/>
    <property type="evidence" value="ECO:0007669"/>
    <property type="project" value="UniProtKB-KW"/>
</dbReference>
<dbReference type="Gene3D" id="3.20.20.70">
    <property type="entry name" value="Aldolase class I"/>
    <property type="match status" value="1"/>
</dbReference>
<keyword evidence="3" id="KW-0479">Metal-binding</keyword>